<dbReference type="InterPro" id="IPR036771">
    <property type="entry name" value="ATPsynth_dsu/esu_N"/>
</dbReference>
<dbReference type="NCBIfam" id="TIGR01216">
    <property type="entry name" value="ATP_synt_epsi"/>
    <property type="match status" value="1"/>
</dbReference>
<protein>
    <recommendedName>
        <fullName evidence="9">ATP synthase epsilon chain</fullName>
    </recommendedName>
    <alternativeName>
        <fullName evidence="9">ATP synthase F1 sector epsilon subunit</fullName>
    </alternativeName>
    <alternativeName>
        <fullName evidence="9">F-ATPase epsilon subunit</fullName>
    </alternativeName>
</protein>
<comment type="similarity">
    <text evidence="3 9 10">Belongs to the ATPase epsilon chain family.</text>
</comment>
<evidence type="ECO:0000256" key="3">
    <source>
        <dbReference type="ARBA" id="ARBA00005712"/>
    </source>
</evidence>
<evidence type="ECO:0000256" key="9">
    <source>
        <dbReference type="HAMAP-Rule" id="MF_00530"/>
    </source>
</evidence>
<keyword evidence="8 9" id="KW-0066">ATP synthesis</keyword>
<organism evidence="12 13">
    <name type="scientific">Paludisphaera mucosa</name>
    <dbReference type="NCBI Taxonomy" id="3030827"/>
    <lineage>
        <taxon>Bacteria</taxon>
        <taxon>Pseudomonadati</taxon>
        <taxon>Planctomycetota</taxon>
        <taxon>Planctomycetia</taxon>
        <taxon>Isosphaerales</taxon>
        <taxon>Isosphaeraceae</taxon>
        <taxon>Paludisphaera</taxon>
    </lineage>
</organism>
<evidence type="ECO:0000256" key="7">
    <source>
        <dbReference type="ARBA" id="ARBA00023196"/>
    </source>
</evidence>
<evidence type="ECO:0000313" key="12">
    <source>
        <dbReference type="EMBL" id="MDG3006591.1"/>
    </source>
</evidence>
<keyword evidence="5 9" id="KW-0406">Ion transport</keyword>
<evidence type="ECO:0000256" key="2">
    <source>
        <dbReference type="ARBA" id="ARBA00004184"/>
    </source>
</evidence>
<comment type="function">
    <text evidence="1 9">Produces ATP from ADP in the presence of a proton gradient across the membrane.</text>
</comment>
<keyword evidence="4 9" id="KW-0813">Transport</keyword>
<evidence type="ECO:0000256" key="4">
    <source>
        <dbReference type="ARBA" id="ARBA00022448"/>
    </source>
</evidence>
<dbReference type="PANTHER" id="PTHR13822:SF10">
    <property type="entry name" value="ATP SYNTHASE EPSILON CHAIN, CHLOROPLASTIC"/>
    <property type="match status" value="1"/>
</dbReference>
<proteinExistence type="inferred from homology"/>
<reference evidence="12 13" key="1">
    <citation type="submission" date="2023-03" db="EMBL/GenBank/DDBJ databases">
        <title>Paludisphaera mucosa sp. nov. a novel planctomycete from northern fen.</title>
        <authorList>
            <person name="Ivanova A."/>
        </authorList>
    </citation>
    <scope>NUCLEOTIDE SEQUENCE [LARGE SCALE GENOMIC DNA]</scope>
    <source>
        <strain evidence="12 13">Pla2</strain>
    </source>
</reference>
<dbReference type="InterPro" id="IPR020546">
    <property type="entry name" value="ATP_synth_F1_dsu/esu_N"/>
</dbReference>
<dbReference type="EMBL" id="JARRAG010000002">
    <property type="protein sequence ID" value="MDG3006591.1"/>
    <property type="molecule type" value="Genomic_DNA"/>
</dbReference>
<accession>A0ABT6FG91</accession>
<dbReference type="Gene3D" id="2.60.15.10">
    <property type="entry name" value="F0F1 ATP synthase delta/epsilon subunit, N-terminal"/>
    <property type="match status" value="1"/>
</dbReference>
<keyword evidence="9" id="KW-1003">Cell membrane</keyword>
<dbReference type="InterPro" id="IPR001469">
    <property type="entry name" value="ATP_synth_F1_dsu/esu"/>
</dbReference>
<dbReference type="CDD" id="cd12152">
    <property type="entry name" value="F1-ATPase_delta"/>
    <property type="match status" value="1"/>
</dbReference>
<evidence type="ECO:0000256" key="1">
    <source>
        <dbReference type="ARBA" id="ARBA00003543"/>
    </source>
</evidence>
<dbReference type="SUPFAM" id="SSF51344">
    <property type="entry name" value="Epsilon subunit of F1F0-ATP synthase N-terminal domain"/>
    <property type="match status" value="1"/>
</dbReference>
<gene>
    <name evidence="9 12" type="primary">atpC</name>
    <name evidence="12" type="ORF">PZE19_22700</name>
</gene>
<name>A0ABT6FG91_9BACT</name>
<evidence type="ECO:0000259" key="11">
    <source>
        <dbReference type="Pfam" id="PF02823"/>
    </source>
</evidence>
<comment type="subcellular location">
    <subcellularLocation>
        <location evidence="9">Cell membrane</location>
        <topology evidence="9">Peripheral membrane protein</topology>
    </subcellularLocation>
    <subcellularLocation>
        <location evidence="2">Endomembrane system</location>
        <topology evidence="2">Peripheral membrane protein</topology>
    </subcellularLocation>
</comment>
<evidence type="ECO:0000256" key="10">
    <source>
        <dbReference type="RuleBase" id="RU003656"/>
    </source>
</evidence>
<evidence type="ECO:0000256" key="8">
    <source>
        <dbReference type="ARBA" id="ARBA00023310"/>
    </source>
</evidence>
<dbReference type="Proteomes" id="UP001216907">
    <property type="component" value="Unassembled WGS sequence"/>
</dbReference>
<feature type="domain" description="ATP synthase F1 complex delta/epsilon subunit N-terminal" evidence="11">
    <location>
        <begin position="20"/>
        <end position="98"/>
    </location>
</feature>
<dbReference type="PANTHER" id="PTHR13822">
    <property type="entry name" value="ATP SYNTHASE DELTA/EPSILON CHAIN"/>
    <property type="match status" value="1"/>
</dbReference>
<keyword evidence="9" id="KW-0375">Hydrogen ion transport</keyword>
<sequence length="147" mass="15675">MASITETTEPARTGLLSGLLQCQVVTPEKTVFAKTVDFVALPLFDGELGVLPGRAPLLGRLGYGELRIKVGGAVESYFVDGGFAQVRDDVVTVLTNRALAASKIEMNGTAAKLDEALRRPAVTDAEIAEKEKTVAQYRAMIHVSNKA</sequence>
<dbReference type="RefSeq" id="WP_277862887.1">
    <property type="nucleotide sequence ID" value="NZ_JARRAG010000002.1"/>
</dbReference>
<keyword evidence="7 9" id="KW-0139">CF(1)</keyword>
<keyword evidence="6 9" id="KW-0472">Membrane</keyword>
<keyword evidence="13" id="KW-1185">Reference proteome</keyword>
<comment type="caution">
    <text evidence="12">The sequence shown here is derived from an EMBL/GenBank/DDBJ whole genome shotgun (WGS) entry which is preliminary data.</text>
</comment>
<evidence type="ECO:0000256" key="6">
    <source>
        <dbReference type="ARBA" id="ARBA00023136"/>
    </source>
</evidence>
<dbReference type="Pfam" id="PF02823">
    <property type="entry name" value="ATP-synt_DE_N"/>
    <property type="match status" value="1"/>
</dbReference>
<comment type="subunit">
    <text evidence="9 10">F-type ATPases have 2 components, CF(1) - the catalytic core - and CF(0) - the membrane proton channel. CF(1) has five subunits: alpha(3), beta(3), gamma(1), delta(1), epsilon(1). CF(0) has three main subunits: a, b and c.</text>
</comment>
<evidence type="ECO:0000313" key="13">
    <source>
        <dbReference type="Proteomes" id="UP001216907"/>
    </source>
</evidence>
<evidence type="ECO:0000256" key="5">
    <source>
        <dbReference type="ARBA" id="ARBA00023065"/>
    </source>
</evidence>
<dbReference type="HAMAP" id="MF_00530">
    <property type="entry name" value="ATP_synth_epsil_bac"/>
    <property type="match status" value="1"/>
</dbReference>